<dbReference type="RefSeq" id="WP_133111988.1">
    <property type="nucleotide sequence ID" value="NZ_BAOS01000028.1"/>
</dbReference>
<dbReference type="Proteomes" id="UP000218542">
    <property type="component" value="Unassembled WGS sequence"/>
</dbReference>
<dbReference type="InterPro" id="IPR014717">
    <property type="entry name" value="Transl_elong_EF1B/ribsomal_bS6"/>
</dbReference>
<keyword evidence="9" id="KW-1185">Reference proteome</keyword>
<evidence type="ECO:0000256" key="4">
    <source>
        <dbReference type="ARBA" id="ARBA00035104"/>
    </source>
</evidence>
<dbReference type="EMBL" id="BAOS01000028">
    <property type="protein sequence ID" value="GAX62189.1"/>
    <property type="molecule type" value="Genomic_DNA"/>
</dbReference>
<dbReference type="CDD" id="cd00473">
    <property type="entry name" value="bS6"/>
    <property type="match status" value="1"/>
</dbReference>
<feature type="compositionally biased region" description="Basic and acidic residues" evidence="7">
    <location>
        <begin position="97"/>
        <end position="116"/>
    </location>
</feature>
<proteinExistence type="inferred from homology"/>
<reference evidence="9" key="1">
    <citation type="journal article" date="2017" name="Environ. Microbiol. Rep.">
        <title>Genetic Diversity of Marine Anaerobic Ammonium-Oxidizing Bacteria as Revealed by Genomic and Proteomic Analyses of 'Candidatus Scalindua japonica'.</title>
        <authorList>
            <person name="Oshiki M."/>
            <person name="Mizuto K."/>
            <person name="Kimura Z."/>
            <person name="Kindaichi T."/>
            <person name="Satoh H."/>
            <person name="Okabe S."/>
        </authorList>
    </citation>
    <scope>NUCLEOTIDE SEQUENCE [LARGE SCALE GENOMIC DNA]</scope>
    <source>
        <strain evidence="9">husup-a2</strain>
    </source>
</reference>
<feature type="region of interest" description="Disordered" evidence="7">
    <location>
        <begin position="97"/>
        <end position="143"/>
    </location>
</feature>
<dbReference type="InterPro" id="IPR035980">
    <property type="entry name" value="Ribosomal_bS6_sf"/>
</dbReference>
<dbReference type="InterPro" id="IPR000529">
    <property type="entry name" value="Ribosomal_bS6"/>
</dbReference>
<gene>
    <name evidence="6" type="primary">rpsF</name>
    <name evidence="8" type="ORF">SCALIN_C28_0393</name>
</gene>
<accession>A0A286U220</accession>
<keyword evidence="3 6" id="KW-0687">Ribonucleoprotein</keyword>
<keyword evidence="6" id="KW-0699">rRNA-binding</keyword>
<evidence type="ECO:0000256" key="6">
    <source>
        <dbReference type="HAMAP-Rule" id="MF_00360"/>
    </source>
</evidence>
<dbReference type="GO" id="GO:0005840">
    <property type="term" value="C:ribosome"/>
    <property type="evidence" value="ECO:0007669"/>
    <property type="project" value="UniProtKB-KW"/>
</dbReference>
<dbReference type="Pfam" id="PF01250">
    <property type="entry name" value="Ribosomal_S6"/>
    <property type="match status" value="1"/>
</dbReference>
<dbReference type="SUPFAM" id="SSF54995">
    <property type="entry name" value="Ribosomal protein S6"/>
    <property type="match status" value="1"/>
</dbReference>
<evidence type="ECO:0000256" key="1">
    <source>
        <dbReference type="ARBA" id="ARBA00009512"/>
    </source>
</evidence>
<dbReference type="GO" id="GO:0070181">
    <property type="term" value="F:small ribosomal subunit rRNA binding"/>
    <property type="evidence" value="ECO:0007669"/>
    <property type="project" value="TreeGrafter"/>
</dbReference>
<organism evidence="8 9">
    <name type="scientific">Candidatus Scalindua japonica</name>
    <dbReference type="NCBI Taxonomy" id="1284222"/>
    <lineage>
        <taxon>Bacteria</taxon>
        <taxon>Pseudomonadati</taxon>
        <taxon>Planctomycetota</taxon>
        <taxon>Candidatus Brocadiia</taxon>
        <taxon>Candidatus Brocadiales</taxon>
        <taxon>Candidatus Scalinduaceae</taxon>
        <taxon>Candidatus Scalindua</taxon>
    </lineage>
</organism>
<dbReference type="GO" id="GO:0005737">
    <property type="term" value="C:cytoplasm"/>
    <property type="evidence" value="ECO:0007669"/>
    <property type="project" value="UniProtKB-ARBA"/>
</dbReference>
<protein>
    <recommendedName>
        <fullName evidence="5 6">Small ribosomal subunit protein bS6</fullName>
    </recommendedName>
</protein>
<evidence type="ECO:0000256" key="3">
    <source>
        <dbReference type="ARBA" id="ARBA00023274"/>
    </source>
</evidence>
<dbReference type="PANTHER" id="PTHR21011">
    <property type="entry name" value="MITOCHONDRIAL 28S RIBOSOMAL PROTEIN S6"/>
    <property type="match status" value="1"/>
</dbReference>
<dbReference type="NCBIfam" id="TIGR00166">
    <property type="entry name" value="S6"/>
    <property type="match status" value="1"/>
</dbReference>
<sequence length="143" mass="16202">MRLYEGMFIISDTVAGSDWETAVKHVEGLLKNRGAEILKSEKWEERKFAYKLKGHKRGAYLLIYFNAPTDSISLIKRDFELSDDVLRTLIVKVDKIRESKPEEEAEEPLEKIKAEEVNDESADTESAKVSPEASTPVATEPSE</sequence>
<dbReference type="PANTHER" id="PTHR21011:SF1">
    <property type="entry name" value="SMALL RIBOSOMAL SUBUNIT PROTEIN BS6M"/>
    <property type="match status" value="1"/>
</dbReference>
<dbReference type="HAMAP" id="MF_00360">
    <property type="entry name" value="Ribosomal_bS6"/>
    <property type="match status" value="1"/>
</dbReference>
<comment type="function">
    <text evidence="4 6">Binds together with bS18 to 16S ribosomal RNA.</text>
</comment>
<dbReference type="AlphaFoldDB" id="A0A286U220"/>
<dbReference type="GO" id="GO:1990904">
    <property type="term" value="C:ribonucleoprotein complex"/>
    <property type="evidence" value="ECO:0007669"/>
    <property type="project" value="UniProtKB-KW"/>
</dbReference>
<dbReference type="InterPro" id="IPR020814">
    <property type="entry name" value="Ribosomal_S6_plastid/chlpt"/>
</dbReference>
<dbReference type="Gene3D" id="3.30.70.60">
    <property type="match status" value="1"/>
</dbReference>
<evidence type="ECO:0000313" key="8">
    <source>
        <dbReference type="EMBL" id="GAX62189.1"/>
    </source>
</evidence>
<evidence type="ECO:0000256" key="7">
    <source>
        <dbReference type="SAM" id="MobiDB-lite"/>
    </source>
</evidence>
<dbReference type="OrthoDB" id="290527at2"/>
<evidence type="ECO:0000256" key="2">
    <source>
        <dbReference type="ARBA" id="ARBA00022980"/>
    </source>
</evidence>
<name>A0A286U220_9BACT</name>
<keyword evidence="2 6" id="KW-0689">Ribosomal protein</keyword>
<comment type="caution">
    <text evidence="8">The sequence shown here is derived from an EMBL/GenBank/DDBJ whole genome shotgun (WGS) entry which is preliminary data.</text>
</comment>
<dbReference type="GO" id="GO:0003735">
    <property type="term" value="F:structural constituent of ribosome"/>
    <property type="evidence" value="ECO:0007669"/>
    <property type="project" value="InterPro"/>
</dbReference>
<keyword evidence="6" id="KW-0694">RNA-binding</keyword>
<dbReference type="GO" id="GO:0006412">
    <property type="term" value="P:translation"/>
    <property type="evidence" value="ECO:0007669"/>
    <property type="project" value="UniProtKB-UniRule"/>
</dbReference>
<comment type="similarity">
    <text evidence="1 6">Belongs to the bacterial ribosomal protein bS6 family.</text>
</comment>
<evidence type="ECO:0000313" key="9">
    <source>
        <dbReference type="Proteomes" id="UP000218542"/>
    </source>
</evidence>
<evidence type="ECO:0000256" key="5">
    <source>
        <dbReference type="ARBA" id="ARBA00035294"/>
    </source>
</evidence>